<reference evidence="2" key="1">
    <citation type="journal article" date="2020" name="Stud. Mycol.">
        <title>101 Dothideomycetes genomes: a test case for predicting lifestyles and emergence of pathogens.</title>
        <authorList>
            <person name="Haridas S."/>
            <person name="Albert R."/>
            <person name="Binder M."/>
            <person name="Bloem J."/>
            <person name="Labutti K."/>
            <person name="Salamov A."/>
            <person name="Andreopoulos B."/>
            <person name="Baker S."/>
            <person name="Barry K."/>
            <person name="Bills G."/>
            <person name="Bluhm B."/>
            <person name="Cannon C."/>
            <person name="Castanera R."/>
            <person name="Culley D."/>
            <person name="Daum C."/>
            <person name="Ezra D."/>
            <person name="Gonzalez J."/>
            <person name="Henrissat B."/>
            <person name="Kuo A."/>
            <person name="Liang C."/>
            <person name="Lipzen A."/>
            <person name="Lutzoni F."/>
            <person name="Magnuson J."/>
            <person name="Mondo S."/>
            <person name="Nolan M."/>
            <person name="Ohm R."/>
            <person name="Pangilinan J."/>
            <person name="Park H.-J."/>
            <person name="Ramirez L."/>
            <person name="Alfaro M."/>
            <person name="Sun H."/>
            <person name="Tritt A."/>
            <person name="Yoshinaga Y."/>
            <person name="Zwiers L.-H."/>
            <person name="Turgeon B."/>
            <person name="Goodwin S."/>
            <person name="Spatafora J."/>
            <person name="Crous P."/>
            <person name="Grigoriev I."/>
        </authorList>
    </citation>
    <scope>NUCLEOTIDE SEQUENCE</scope>
    <source>
        <strain evidence="2">SCOH1-5</strain>
    </source>
</reference>
<feature type="compositionally biased region" description="Polar residues" evidence="1">
    <location>
        <begin position="40"/>
        <end position="57"/>
    </location>
</feature>
<dbReference type="EMBL" id="ML992669">
    <property type="protein sequence ID" value="KAF2213931.1"/>
    <property type="molecule type" value="Genomic_DNA"/>
</dbReference>
<dbReference type="AlphaFoldDB" id="A0A6A6FKN3"/>
<keyword evidence="3" id="KW-1185">Reference proteome</keyword>
<feature type="region of interest" description="Disordered" evidence="1">
    <location>
        <begin position="40"/>
        <end position="69"/>
    </location>
</feature>
<evidence type="ECO:0000256" key="1">
    <source>
        <dbReference type="SAM" id="MobiDB-lite"/>
    </source>
</evidence>
<evidence type="ECO:0000313" key="3">
    <source>
        <dbReference type="Proteomes" id="UP000799539"/>
    </source>
</evidence>
<name>A0A6A6FKN3_9PEZI</name>
<gene>
    <name evidence="2" type="ORF">CERZMDRAFT_90385</name>
</gene>
<sequence>MLPEHYSSTHASLYDTIGCGNTDNRAKKRAVAWQRGIMANSSLDSSPQPSNAQTHFTTSKHHVSGSKREACSGTTASLADCQGLLLPDEVLYAWLDSDNVRDLRFGFIKRTAVYKASRS</sequence>
<protein>
    <submittedName>
        <fullName evidence="2">Uncharacterized protein</fullName>
    </submittedName>
</protein>
<proteinExistence type="predicted"/>
<organism evidence="2 3">
    <name type="scientific">Cercospora zeae-maydis SCOH1-5</name>
    <dbReference type="NCBI Taxonomy" id="717836"/>
    <lineage>
        <taxon>Eukaryota</taxon>
        <taxon>Fungi</taxon>
        <taxon>Dikarya</taxon>
        <taxon>Ascomycota</taxon>
        <taxon>Pezizomycotina</taxon>
        <taxon>Dothideomycetes</taxon>
        <taxon>Dothideomycetidae</taxon>
        <taxon>Mycosphaerellales</taxon>
        <taxon>Mycosphaerellaceae</taxon>
        <taxon>Cercospora</taxon>
    </lineage>
</organism>
<accession>A0A6A6FKN3</accession>
<evidence type="ECO:0000313" key="2">
    <source>
        <dbReference type="EMBL" id="KAF2213931.1"/>
    </source>
</evidence>
<dbReference type="Proteomes" id="UP000799539">
    <property type="component" value="Unassembled WGS sequence"/>
</dbReference>